<name>A0A1T1HGE3_OCELI</name>
<proteinExistence type="predicted"/>
<dbReference type="InterPro" id="IPR023614">
    <property type="entry name" value="Porin_dom_sf"/>
</dbReference>
<dbReference type="Proteomes" id="UP000190064">
    <property type="component" value="Unassembled WGS sequence"/>
</dbReference>
<accession>A0A1T1HGE3</accession>
<sequence>MDIPDTGIRISLDVEQHILSGVSEQSYQLSTPILQQAESAEEGIGAAEITLALTTELADHWLAYGAISNHSHGGESSLDIDQGFIHGTAQGSALQGFTLRIGRFYSSAALYNDQGHTGLLFPTAPLIYQSLMGGELKDDGLSVGYSITPNTKITFETFAGDNSLSGQQAGNKFSQTHTLSLDQSIEMETWGHLDTKVGYLTSEQNYQSENSGHSHSTDSDLVYQLSGDIKQWMLSALWQKERWQVSGEYFIRDINTDAQTDSQILQIQDKSSGFYGLVAYQIFPEWVLATRYDRLTTDIDTYGHQELITSFGLPVSKTPENLTLLVNWQPSDNQQWSLHLTQPKDLWQDSSSNDLYGGLSYQLSFGGETL</sequence>
<evidence type="ECO:0008006" key="3">
    <source>
        <dbReference type="Google" id="ProtNLM"/>
    </source>
</evidence>
<organism evidence="1 2">
    <name type="scientific">Oceanospirillum linum</name>
    <dbReference type="NCBI Taxonomy" id="966"/>
    <lineage>
        <taxon>Bacteria</taxon>
        <taxon>Pseudomonadati</taxon>
        <taxon>Pseudomonadota</taxon>
        <taxon>Gammaproteobacteria</taxon>
        <taxon>Oceanospirillales</taxon>
        <taxon>Oceanospirillaceae</taxon>
        <taxon>Oceanospirillum</taxon>
    </lineage>
</organism>
<gene>
    <name evidence="1" type="ORF">BTA35_0204885</name>
</gene>
<comment type="caution">
    <text evidence="1">The sequence shown here is derived from an EMBL/GenBank/DDBJ whole genome shotgun (WGS) entry which is preliminary data.</text>
</comment>
<evidence type="ECO:0000313" key="1">
    <source>
        <dbReference type="EMBL" id="OOV88810.1"/>
    </source>
</evidence>
<dbReference type="EMBL" id="MTSD02000001">
    <property type="protein sequence ID" value="OOV88810.1"/>
    <property type="molecule type" value="Genomic_DNA"/>
</dbReference>
<dbReference type="SUPFAM" id="SSF56935">
    <property type="entry name" value="Porins"/>
    <property type="match status" value="1"/>
</dbReference>
<dbReference type="Gene3D" id="2.40.160.10">
    <property type="entry name" value="Porin"/>
    <property type="match status" value="1"/>
</dbReference>
<keyword evidence="2" id="KW-1185">Reference proteome</keyword>
<reference evidence="1" key="1">
    <citation type="submission" date="2017-02" db="EMBL/GenBank/DDBJ databases">
        <title>Draft Genome Sequence of the Salt Water Bacterium Oceanospirillum linum ATCC 11336.</title>
        <authorList>
            <person name="Trachtenberg A.M."/>
            <person name="Carney J.G."/>
            <person name="Linnane J.D."/>
            <person name="Rheaume B.A."/>
            <person name="Pitts N.L."/>
            <person name="Mykles D.L."/>
            <person name="Maclea K.S."/>
        </authorList>
    </citation>
    <scope>NUCLEOTIDE SEQUENCE [LARGE SCALE GENOMIC DNA]</scope>
    <source>
        <strain evidence="1">ATCC 11336</strain>
    </source>
</reference>
<evidence type="ECO:0000313" key="2">
    <source>
        <dbReference type="Proteomes" id="UP000190064"/>
    </source>
</evidence>
<protein>
    <recommendedName>
        <fullName evidence="3">Porin domain-containing protein</fullName>
    </recommendedName>
</protein>
<dbReference type="AlphaFoldDB" id="A0A1T1HGE3"/>